<evidence type="ECO:0000256" key="1">
    <source>
        <dbReference type="SAM" id="MobiDB-lite"/>
    </source>
</evidence>
<organism evidence="2 3">
    <name type="scientific">Pukyongia salina</name>
    <dbReference type="NCBI Taxonomy" id="2094025"/>
    <lineage>
        <taxon>Bacteria</taxon>
        <taxon>Pseudomonadati</taxon>
        <taxon>Bacteroidota</taxon>
        <taxon>Flavobacteriia</taxon>
        <taxon>Flavobacteriales</taxon>
        <taxon>Flavobacteriaceae</taxon>
        <taxon>Pukyongia</taxon>
    </lineage>
</organism>
<keyword evidence="3" id="KW-1185">Reference proteome</keyword>
<accession>A0A2S0HYB1</accession>
<dbReference type="EMBL" id="CP027062">
    <property type="protein sequence ID" value="AVI51605.1"/>
    <property type="molecule type" value="Genomic_DNA"/>
</dbReference>
<dbReference type="KEGG" id="aue:C5O00_10705"/>
<name>A0A2S0HYB1_9FLAO</name>
<sequence length="265" mass="29497">MSASYEHKNHAAPAKIKSAGEQQPSNSNFQFSDNRPQSSVIRQTQDLANGFVSDNAGSLQLKSVSIIDSPAVIQMKLGGGDKVSLNALKKGMSDNPEENWVILDKWVRSRGNGKKDGPTIEEAAEYLNVKIKQPELKKEEETSDIKDVYDVKKGCALQALINYLGPVLEQKTPEALHYHIWSTPTLEKFRNYDVDWEKFYAHIGIVMTKSLAKTKAKDVPDGKFLVEVKGHMMVIEKAKKSDPVLIQDPGNSIGKLSDEILQNYP</sequence>
<feature type="region of interest" description="Disordered" evidence="1">
    <location>
        <begin position="1"/>
        <end position="37"/>
    </location>
</feature>
<dbReference type="AlphaFoldDB" id="A0A2S0HYB1"/>
<protein>
    <submittedName>
        <fullName evidence="2">Uncharacterized protein</fullName>
    </submittedName>
</protein>
<evidence type="ECO:0000313" key="3">
    <source>
        <dbReference type="Proteomes" id="UP000238442"/>
    </source>
</evidence>
<proteinExistence type="predicted"/>
<evidence type="ECO:0000313" key="2">
    <source>
        <dbReference type="EMBL" id="AVI51605.1"/>
    </source>
</evidence>
<reference evidence="2 3" key="1">
    <citation type="submission" date="2018-02" db="EMBL/GenBank/DDBJ databases">
        <title>Genomic analysis of the strain RR4-38 isolated from a seawater recirculating aquaculture system.</title>
        <authorList>
            <person name="Kim Y.-S."/>
            <person name="Jang Y.H."/>
            <person name="Kim K.-H."/>
        </authorList>
    </citation>
    <scope>NUCLEOTIDE SEQUENCE [LARGE SCALE GENOMIC DNA]</scope>
    <source>
        <strain evidence="2 3">RR4-38</strain>
    </source>
</reference>
<dbReference type="RefSeq" id="WP_105216845.1">
    <property type="nucleotide sequence ID" value="NZ_CP027062.1"/>
</dbReference>
<gene>
    <name evidence="2" type="ORF">C5O00_10705</name>
</gene>
<dbReference type="Proteomes" id="UP000238442">
    <property type="component" value="Chromosome"/>
</dbReference>
<feature type="compositionally biased region" description="Polar residues" evidence="1">
    <location>
        <begin position="20"/>
        <end position="37"/>
    </location>
</feature>